<gene>
    <name evidence="1" type="ORF">K493DRAFT_87259</name>
</gene>
<dbReference type="EMBL" id="MCFE01000061">
    <property type="protein sequence ID" value="ORY02119.1"/>
    <property type="molecule type" value="Genomic_DNA"/>
</dbReference>
<dbReference type="InParanoid" id="A0A1Y1YVY6"/>
<accession>A0A1Y1YVY6</accession>
<sequence>MHTGNADYGCFINPQKTLTNFEVKIHGESVSRIAVENKNNLGCVHTLFVTQLDVYLIHFIRISLVWPIDKHPNS</sequence>
<keyword evidence="2" id="KW-1185">Reference proteome</keyword>
<evidence type="ECO:0000313" key="1">
    <source>
        <dbReference type="EMBL" id="ORY02119.1"/>
    </source>
</evidence>
<reference evidence="1 2" key="1">
    <citation type="submission" date="2016-07" db="EMBL/GenBank/DDBJ databases">
        <title>Pervasive Adenine N6-methylation of Active Genes in Fungi.</title>
        <authorList>
            <consortium name="DOE Joint Genome Institute"/>
            <person name="Mondo S.J."/>
            <person name="Dannebaum R.O."/>
            <person name="Kuo R.C."/>
            <person name="Labutti K."/>
            <person name="Haridas S."/>
            <person name="Kuo A."/>
            <person name="Salamov A."/>
            <person name="Ahrendt S.R."/>
            <person name="Lipzen A."/>
            <person name="Sullivan W."/>
            <person name="Andreopoulos W.B."/>
            <person name="Clum A."/>
            <person name="Lindquist E."/>
            <person name="Daum C."/>
            <person name="Ramamoorthy G.K."/>
            <person name="Gryganskyi A."/>
            <person name="Culley D."/>
            <person name="Magnuson J.K."/>
            <person name="James T.Y."/>
            <person name="O'Malley M.A."/>
            <person name="Stajich J.E."/>
            <person name="Spatafora J.W."/>
            <person name="Visel A."/>
            <person name="Grigoriev I.V."/>
        </authorList>
    </citation>
    <scope>NUCLEOTIDE SEQUENCE [LARGE SCALE GENOMIC DNA]</scope>
    <source>
        <strain evidence="1 2">CBS 931.73</strain>
    </source>
</reference>
<organism evidence="1 2">
    <name type="scientific">Basidiobolus meristosporus CBS 931.73</name>
    <dbReference type="NCBI Taxonomy" id="1314790"/>
    <lineage>
        <taxon>Eukaryota</taxon>
        <taxon>Fungi</taxon>
        <taxon>Fungi incertae sedis</taxon>
        <taxon>Zoopagomycota</taxon>
        <taxon>Entomophthoromycotina</taxon>
        <taxon>Basidiobolomycetes</taxon>
        <taxon>Basidiobolales</taxon>
        <taxon>Basidiobolaceae</taxon>
        <taxon>Basidiobolus</taxon>
    </lineage>
</organism>
<dbReference type="OrthoDB" id="289721at2759"/>
<dbReference type="Proteomes" id="UP000193498">
    <property type="component" value="Unassembled WGS sequence"/>
</dbReference>
<name>A0A1Y1YVY6_9FUNG</name>
<evidence type="ECO:0000313" key="2">
    <source>
        <dbReference type="Proteomes" id="UP000193498"/>
    </source>
</evidence>
<proteinExistence type="predicted"/>
<protein>
    <submittedName>
        <fullName evidence="1">Uncharacterized protein</fullName>
    </submittedName>
</protein>
<dbReference type="AlphaFoldDB" id="A0A1Y1YVY6"/>
<comment type="caution">
    <text evidence="1">The sequence shown here is derived from an EMBL/GenBank/DDBJ whole genome shotgun (WGS) entry which is preliminary data.</text>
</comment>